<protein>
    <recommendedName>
        <fullName evidence="5">HTH APSES-type domain-containing protein</fullName>
    </recommendedName>
</protein>
<dbReference type="Gene3D" id="3.10.260.10">
    <property type="entry name" value="Transcription regulator HTH, APSES-type DNA-binding domain"/>
    <property type="match status" value="1"/>
</dbReference>
<dbReference type="FunFam" id="3.10.260.10:FF:000001">
    <property type="entry name" value="APSES transcription factor (MbpA)"/>
    <property type="match status" value="1"/>
</dbReference>
<dbReference type="SUPFAM" id="SSF48403">
    <property type="entry name" value="Ankyrin repeat"/>
    <property type="match status" value="1"/>
</dbReference>
<evidence type="ECO:0000313" key="7">
    <source>
        <dbReference type="Proteomes" id="UP000054107"/>
    </source>
</evidence>
<feature type="region of interest" description="Disordered" evidence="4">
    <location>
        <begin position="133"/>
        <end position="169"/>
    </location>
</feature>
<dbReference type="PANTHER" id="PTHR43828">
    <property type="entry name" value="ASPARAGINASE"/>
    <property type="match status" value="1"/>
</dbReference>
<evidence type="ECO:0000256" key="4">
    <source>
        <dbReference type="SAM" id="MobiDB-lite"/>
    </source>
</evidence>
<dbReference type="PROSITE" id="PS50297">
    <property type="entry name" value="ANK_REP_REGION"/>
    <property type="match status" value="1"/>
</dbReference>
<dbReference type="Gene3D" id="1.25.40.20">
    <property type="entry name" value="Ankyrin repeat-containing domain"/>
    <property type="match status" value="1"/>
</dbReference>
<reference evidence="6 7" key="1">
    <citation type="submission" date="2014-09" db="EMBL/GenBank/DDBJ databases">
        <authorList>
            <person name="Ellenberger Sabrina"/>
        </authorList>
    </citation>
    <scope>NUCLEOTIDE SEQUENCE [LARGE SCALE GENOMIC DNA]</scope>
    <source>
        <strain evidence="6 7">CBS 412.66</strain>
    </source>
</reference>
<feature type="region of interest" description="Disordered" evidence="4">
    <location>
        <begin position="501"/>
        <end position="521"/>
    </location>
</feature>
<dbReference type="SUPFAM" id="SSF54616">
    <property type="entry name" value="DNA-binding domain of Mlu1-box binding protein MBP1"/>
    <property type="match status" value="1"/>
</dbReference>
<dbReference type="PANTHER" id="PTHR43828:SF3">
    <property type="entry name" value="CHROMO DOMAIN-CONTAINING PROTEIN"/>
    <property type="match status" value="1"/>
</dbReference>
<keyword evidence="2 3" id="KW-0040">ANK repeat</keyword>
<dbReference type="GO" id="GO:0033309">
    <property type="term" value="C:SBF transcription complex"/>
    <property type="evidence" value="ECO:0007669"/>
    <property type="project" value="TreeGrafter"/>
</dbReference>
<dbReference type="GO" id="GO:0030907">
    <property type="term" value="C:MBF transcription complex"/>
    <property type="evidence" value="ECO:0007669"/>
    <property type="project" value="TreeGrafter"/>
</dbReference>
<dbReference type="InterPro" id="IPR018004">
    <property type="entry name" value="KilA/APSES_HTH"/>
</dbReference>
<dbReference type="SMART" id="SM00248">
    <property type="entry name" value="ANK"/>
    <property type="match status" value="3"/>
</dbReference>
<dbReference type="STRING" id="35722.A0A0B7NB95"/>
<dbReference type="Pfam" id="PF04383">
    <property type="entry name" value="KilA-N"/>
    <property type="match status" value="1"/>
</dbReference>
<dbReference type="Proteomes" id="UP000054107">
    <property type="component" value="Unassembled WGS sequence"/>
</dbReference>
<evidence type="ECO:0000256" key="3">
    <source>
        <dbReference type="PROSITE-ProRule" id="PRU00023"/>
    </source>
</evidence>
<feature type="compositionally biased region" description="Polar residues" evidence="4">
    <location>
        <begin position="609"/>
        <end position="631"/>
    </location>
</feature>
<feature type="compositionally biased region" description="Basic and acidic residues" evidence="4">
    <location>
        <begin position="512"/>
        <end position="521"/>
    </location>
</feature>
<feature type="compositionally biased region" description="Basic residues" evidence="4">
    <location>
        <begin position="156"/>
        <end position="169"/>
    </location>
</feature>
<dbReference type="PROSITE" id="PS50088">
    <property type="entry name" value="ANK_REPEAT"/>
    <property type="match status" value="1"/>
</dbReference>
<evidence type="ECO:0000313" key="6">
    <source>
        <dbReference type="EMBL" id="CEP14731.1"/>
    </source>
</evidence>
<organism evidence="6 7">
    <name type="scientific">Parasitella parasitica</name>
    <dbReference type="NCBI Taxonomy" id="35722"/>
    <lineage>
        <taxon>Eukaryota</taxon>
        <taxon>Fungi</taxon>
        <taxon>Fungi incertae sedis</taxon>
        <taxon>Mucoromycota</taxon>
        <taxon>Mucoromycotina</taxon>
        <taxon>Mucoromycetes</taxon>
        <taxon>Mucorales</taxon>
        <taxon>Mucorineae</taxon>
        <taxon>Mucoraceae</taxon>
        <taxon>Parasitella</taxon>
    </lineage>
</organism>
<accession>A0A0B7NB95</accession>
<dbReference type="Pfam" id="PF12796">
    <property type="entry name" value="Ank_2"/>
    <property type="match status" value="1"/>
</dbReference>
<dbReference type="AlphaFoldDB" id="A0A0B7NB95"/>
<evidence type="ECO:0000259" key="5">
    <source>
        <dbReference type="PROSITE" id="PS51299"/>
    </source>
</evidence>
<feature type="domain" description="HTH APSES-type" evidence="5">
    <location>
        <begin position="6"/>
        <end position="115"/>
    </location>
</feature>
<dbReference type="SMART" id="SM01252">
    <property type="entry name" value="KilA-N"/>
    <property type="match status" value="1"/>
</dbReference>
<dbReference type="GO" id="GO:0001228">
    <property type="term" value="F:DNA-binding transcription activator activity, RNA polymerase II-specific"/>
    <property type="evidence" value="ECO:0007669"/>
    <property type="project" value="UniProtKB-ARBA"/>
</dbReference>
<dbReference type="GO" id="GO:0003677">
    <property type="term" value="F:DNA binding"/>
    <property type="evidence" value="ECO:0007669"/>
    <property type="project" value="InterPro"/>
</dbReference>
<evidence type="ECO:0000256" key="2">
    <source>
        <dbReference type="ARBA" id="ARBA00023043"/>
    </source>
</evidence>
<dbReference type="InterPro" id="IPR036770">
    <property type="entry name" value="Ankyrin_rpt-contain_sf"/>
</dbReference>
<proteinExistence type="predicted"/>
<dbReference type="PROSITE" id="PS51299">
    <property type="entry name" value="HTH_APSES"/>
    <property type="match status" value="1"/>
</dbReference>
<keyword evidence="1" id="KW-0677">Repeat</keyword>
<dbReference type="OrthoDB" id="6718656at2759"/>
<dbReference type="InterPro" id="IPR036887">
    <property type="entry name" value="HTH_APSES_sf"/>
</dbReference>
<gene>
    <name evidence="6" type="primary">PARPA_08915.1 scaffold 35213</name>
</gene>
<dbReference type="InterPro" id="IPR002110">
    <property type="entry name" value="Ankyrin_rpt"/>
</dbReference>
<feature type="region of interest" description="Disordered" evidence="4">
    <location>
        <begin position="605"/>
        <end position="631"/>
    </location>
</feature>
<feature type="repeat" description="ANK" evidence="3">
    <location>
        <begin position="226"/>
        <end position="258"/>
    </location>
</feature>
<evidence type="ECO:0000256" key="1">
    <source>
        <dbReference type="ARBA" id="ARBA00022737"/>
    </source>
</evidence>
<keyword evidence="7" id="KW-1185">Reference proteome</keyword>
<dbReference type="InterPro" id="IPR003163">
    <property type="entry name" value="Tscrpt_reg_HTH_APSES-type"/>
</dbReference>
<name>A0A0B7NB95_9FUNG</name>
<sequence>MSAGKVYSAVYSGVQVYEMMIHGIATMVRGEDSYLNATQILKVAGFEKTRRSKILEREVLTGEHEKVQGGYGKYQGTWIPFEKGKELAEKYEVLDRMMPLLNFDPSQLSSSEEIPTKEEAQLQAKKETIRASISPTMAPLLLPPPPSSSTTTTTNNKRKQSSSVQNRKKMRLMGVSPEPVMIDDPFYEHHRSLLMNLFLSDDPNATPSLSALLTQDMNIDLVIDEQGHTALHWAAALGRLHIVSLLIEHGANVCRVNYKGETPLMRAAMITCCYENKNFAEIVEIMADAIPVTDQRGRTVLHHITLTAAVEGYTDAAIYYMKRLFKGVPKKSILKNILNIRDTHYYESALAIALRVECQDIVDILIKHGALDPLMTGIDEDEEVDFEPIEYESNPKGKDIMNCKLHDYSMEHIRELNSRNVALQYMMDKLEEDYKDKLKKRDAEAYELKKEISMIKYELREAHRRLELPVSMQLAEARKKIHQLEDKVAYDENTIGDLRIEQQENIDATDDPSDKSSKERKLEKKLKALQNQVESGNKTIEKLQAELAAEKARANEKEMEYRRLIAASCGLPIERVDKLIKPLTLAIESDPPDLDMARVIGFMDKLRRQGSSSNSNANSPRDPNSTTTTPV</sequence>
<dbReference type="InterPro" id="IPR051642">
    <property type="entry name" value="SWI6-like"/>
</dbReference>
<dbReference type="EMBL" id="LN731682">
    <property type="protein sequence ID" value="CEP14731.1"/>
    <property type="molecule type" value="Genomic_DNA"/>
</dbReference>